<dbReference type="EMBL" id="MU275848">
    <property type="protein sequence ID" value="KAI0052031.1"/>
    <property type="molecule type" value="Genomic_DNA"/>
</dbReference>
<reference evidence="1" key="1">
    <citation type="submission" date="2021-02" db="EMBL/GenBank/DDBJ databases">
        <authorList>
            <consortium name="DOE Joint Genome Institute"/>
            <person name="Ahrendt S."/>
            <person name="Looney B.P."/>
            <person name="Miyauchi S."/>
            <person name="Morin E."/>
            <person name="Drula E."/>
            <person name="Courty P.E."/>
            <person name="Chicoki N."/>
            <person name="Fauchery L."/>
            <person name="Kohler A."/>
            <person name="Kuo A."/>
            <person name="Labutti K."/>
            <person name="Pangilinan J."/>
            <person name="Lipzen A."/>
            <person name="Riley R."/>
            <person name="Andreopoulos W."/>
            <person name="He G."/>
            <person name="Johnson J."/>
            <person name="Barry K.W."/>
            <person name="Grigoriev I.V."/>
            <person name="Nagy L."/>
            <person name="Hibbett D."/>
            <person name="Henrissat B."/>
            <person name="Matheny P.B."/>
            <person name="Labbe J."/>
            <person name="Martin F."/>
        </authorList>
    </citation>
    <scope>NUCLEOTIDE SEQUENCE</scope>
    <source>
        <strain evidence="1">FP105234-sp</strain>
    </source>
</reference>
<dbReference type="Proteomes" id="UP000814033">
    <property type="component" value="Unassembled WGS sequence"/>
</dbReference>
<proteinExistence type="predicted"/>
<organism evidence="1 2">
    <name type="scientific">Auriscalpium vulgare</name>
    <dbReference type="NCBI Taxonomy" id="40419"/>
    <lineage>
        <taxon>Eukaryota</taxon>
        <taxon>Fungi</taxon>
        <taxon>Dikarya</taxon>
        <taxon>Basidiomycota</taxon>
        <taxon>Agaricomycotina</taxon>
        <taxon>Agaricomycetes</taxon>
        <taxon>Russulales</taxon>
        <taxon>Auriscalpiaceae</taxon>
        <taxon>Auriscalpium</taxon>
    </lineage>
</organism>
<reference evidence="1" key="2">
    <citation type="journal article" date="2022" name="New Phytol.">
        <title>Evolutionary transition to the ectomycorrhizal habit in the genomes of a hyperdiverse lineage of mushroom-forming fungi.</title>
        <authorList>
            <person name="Looney B."/>
            <person name="Miyauchi S."/>
            <person name="Morin E."/>
            <person name="Drula E."/>
            <person name="Courty P.E."/>
            <person name="Kohler A."/>
            <person name="Kuo A."/>
            <person name="LaButti K."/>
            <person name="Pangilinan J."/>
            <person name="Lipzen A."/>
            <person name="Riley R."/>
            <person name="Andreopoulos W."/>
            <person name="He G."/>
            <person name="Johnson J."/>
            <person name="Nolan M."/>
            <person name="Tritt A."/>
            <person name="Barry K.W."/>
            <person name="Grigoriev I.V."/>
            <person name="Nagy L.G."/>
            <person name="Hibbett D."/>
            <person name="Henrissat B."/>
            <person name="Matheny P.B."/>
            <person name="Labbe J."/>
            <person name="Martin F.M."/>
        </authorList>
    </citation>
    <scope>NUCLEOTIDE SEQUENCE</scope>
    <source>
        <strain evidence="1">FP105234-sp</strain>
    </source>
</reference>
<comment type="caution">
    <text evidence="1">The sequence shown here is derived from an EMBL/GenBank/DDBJ whole genome shotgun (WGS) entry which is preliminary data.</text>
</comment>
<gene>
    <name evidence="1" type="ORF">FA95DRAFT_1602259</name>
</gene>
<accession>A0ACB8S7V5</accession>
<evidence type="ECO:0000313" key="1">
    <source>
        <dbReference type="EMBL" id="KAI0052031.1"/>
    </source>
</evidence>
<protein>
    <submittedName>
        <fullName evidence="1">Uncharacterized protein</fullName>
    </submittedName>
</protein>
<evidence type="ECO:0000313" key="2">
    <source>
        <dbReference type="Proteomes" id="UP000814033"/>
    </source>
</evidence>
<sequence>MGSNDPESSQRDAPCSRRLRGTNPASQAAEISPYEDTGAAPSLPESTTDLHEQPQLATARRPRAHHEISPETPPDCFALSIPQARRPPSQCTPAAAAAGLRQVGRPSRLHMTHAPQPPLYELGANQARTKASERTKPQPICPRAQMPPCPNAPVPKCPRAHMPQCPYAPPWPPSHRHRPSTTTNVWLPAAGPVADQDLRCTEPALPHPGCVTAASPQTSVAASPVSHSSGDPRRHPHGPRAPSASALSSLAAAPAKPVRFPDAQIQPVRDTEPVA</sequence>
<name>A0ACB8S7V5_9AGAM</name>
<keyword evidence="2" id="KW-1185">Reference proteome</keyword>